<evidence type="ECO:0000256" key="1">
    <source>
        <dbReference type="SAM" id="MobiDB-lite"/>
    </source>
</evidence>
<comment type="caution">
    <text evidence="3">The sequence shown here is derived from an EMBL/GenBank/DDBJ whole genome shotgun (WGS) entry which is preliminary data.</text>
</comment>
<dbReference type="OMA" id="QNQPPIY"/>
<dbReference type="eggNOG" id="ENOG502RCI9">
    <property type="taxonomic scope" value="Eukaryota"/>
</dbReference>
<sequence>MGDTNNSNNNNENHTNNSNTYLSQIYKSINNYFFNSNNNKNQNENLNNKDSASNNFNDHNENITSSNATSNSSSILDHDNVGLISNIKSIIKDDKSVTSNSYNLKPLGNYELDEDIIRKQAGTSNDTTNTTNTSNSTSTSSSSSSHSSSSGVSGIINNVSNTITNTIVNAANNVLEEAEQQEQQEQQNQSNNDNNVQSKTQTIKSLIKSKQKETATKIKQINDVMNDETLDEDTIITKTIDILGKKRFYEILFLLGSASIISFALRTMYFGKTIRAIEIPDGNLTTLIVRSNSVKRLKKTILQNQPPIYPGVELSDEDIKASAFIDPHFTEPIVSNKDVRRLEDGGYLLWTKSDFEIPRTAVGLKSLMKDKDLLNEHIKNAEVDKLIRLISLFGPSLILKPPSTLKLLLLKYQFITPTEQDRIIMDTTEPLSIKERDELISIVISNSNDREQIFNLYHKYHNDVIQFKQNLKKWIKTKLSLSTNQSPI</sequence>
<feature type="region of interest" description="Disordered" evidence="1">
    <location>
        <begin position="37"/>
        <end position="76"/>
    </location>
</feature>
<keyword evidence="2" id="KW-1133">Transmembrane helix</keyword>
<keyword evidence="4" id="KW-1185">Reference proteome</keyword>
<gene>
    <name evidence="3" type="ORF">DDB_G0290201</name>
</gene>
<dbReference type="InParanoid" id="Q54GF1"/>
<keyword evidence="2" id="KW-0812">Transmembrane</keyword>
<proteinExistence type="predicted"/>
<feature type="compositionally biased region" description="Low complexity" evidence="1">
    <location>
        <begin position="183"/>
        <end position="197"/>
    </location>
</feature>
<organism evidence="3 4">
    <name type="scientific">Dictyostelium discoideum</name>
    <name type="common">Social amoeba</name>
    <dbReference type="NCBI Taxonomy" id="44689"/>
    <lineage>
        <taxon>Eukaryota</taxon>
        <taxon>Amoebozoa</taxon>
        <taxon>Evosea</taxon>
        <taxon>Eumycetozoa</taxon>
        <taxon>Dictyostelia</taxon>
        <taxon>Dictyosteliales</taxon>
        <taxon>Dictyosteliaceae</taxon>
        <taxon>Dictyostelium</taxon>
    </lineage>
</organism>
<dbReference type="GeneID" id="8627535"/>
<feature type="compositionally biased region" description="Low complexity" evidence="1">
    <location>
        <begin position="62"/>
        <end position="75"/>
    </location>
</feature>
<reference evidence="3 4" key="1">
    <citation type="journal article" date="2005" name="Nature">
        <title>The genome of the social amoeba Dictyostelium discoideum.</title>
        <authorList>
            <consortium name="The Dictyostelium discoideum Sequencing Consortium"/>
            <person name="Eichinger L."/>
            <person name="Pachebat J.A."/>
            <person name="Glockner G."/>
            <person name="Rajandream M.A."/>
            <person name="Sucgang R."/>
            <person name="Berriman M."/>
            <person name="Song J."/>
            <person name="Olsen R."/>
            <person name="Szafranski K."/>
            <person name="Xu Q."/>
            <person name="Tunggal B."/>
            <person name="Kummerfeld S."/>
            <person name="Madera M."/>
            <person name="Konfortov B.A."/>
            <person name="Rivero F."/>
            <person name="Bankier A.T."/>
            <person name="Lehmann R."/>
            <person name="Hamlin N."/>
            <person name="Davies R."/>
            <person name="Gaudet P."/>
            <person name="Fey P."/>
            <person name="Pilcher K."/>
            <person name="Chen G."/>
            <person name="Saunders D."/>
            <person name="Sodergren E."/>
            <person name="Davis P."/>
            <person name="Kerhornou A."/>
            <person name="Nie X."/>
            <person name="Hall N."/>
            <person name="Anjard C."/>
            <person name="Hemphill L."/>
            <person name="Bason N."/>
            <person name="Farbrother P."/>
            <person name="Desany B."/>
            <person name="Just E."/>
            <person name="Morio T."/>
            <person name="Rost R."/>
            <person name="Churcher C."/>
            <person name="Cooper J."/>
            <person name="Haydock S."/>
            <person name="van Driessche N."/>
            <person name="Cronin A."/>
            <person name="Goodhead I."/>
            <person name="Muzny D."/>
            <person name="Mourier T."/>
            <person name="Pain A."/>
            <person name="Lu M."/>
            <person name="Harper D."/>
            <person name="Lindsay R."/>
            <person name="Hauser H."/>
            <person name="James K."/>
            <person name="Quiles M."/>
            <person name="Madan Babu M."/>
            <person name="Saito T."/>
            <person name="Buchrieser C."/>
            <person name="Wardroper A."/>
            <person name="Felder M."/>
            <person name="Thangavelu M."/>
            <person name="Johnson D."/>
            <person name="Knights A."/>
            <person name="Loulseged H."/>
            <person name="Mungall K."/>
            <person name="Oliver K."/>
            <person name="Price C."/>
            <person name="Quail M.A."/>
            <person name="Urushihara H."/>
            <person name="Hernandez J."/>
            <person name="Rabbinowitsch E."/>
            <person name="Steffen D."/>
            <person name="Sanders M."/>
            <person name="Ma J."/>
            <person name="Kohara Y."/>
            <person name="Sharp S."/>
            <person name="Simmonds M."/>
            <person name="Spiegler S."/>
            <person name="Tivey A."/>
            <person name="Sugano S."/>
            <person name="White B."/>
            <person name="Walker D."/>
            <person name="Woodward J."/>
            <person name="Winckler T."/>
            <person name="Tanaka Y."/>
            <person name="Shaulsky G."/>
            <person name="Schleicher M."/>
            <person name="Weinstock G."/>
            <person name="Rosenthal A."/>
            <person name="Cox E.C."/>
            <person name="Chisholm R.L."/>
            <person name="Gibbs R."/>
            <person name="Loomis W.F."/>
            <person name="Platzer M."/>
            <person name="Kay R.R."/>
            <person name="Williams J."/>
            <person name="Dear P.H."/>
            <person name="Noegel A.A."/>
            <person name="Barrell B."/>
            <person name="Kuspa A."/>
        </authorList>
    </citation>
    <scope>NUCLEOTIDE SEQUENCE [LARGE SCALE GENOMIC DNA]</scope>
    <source>
        <strain evidence="3 4">AX4</strain>
    </source>
</reference>
<dbReference type="PaxDb" id="44689-DDB0188776"/>
<dbReference type="RefSeq" id="XP_635827.1">
    <property type="nucleotide sequence ID" value="XM_630735.1"/>
</dbReference>
<feature type="region of interest" description="Disordered" evidence="1">
    <location>
        <begin position="121"/>
        <end position="152"/>
    </location>
</feature>
<dbReference type="EMBL" id="AAFI02000161">
    <property type="protein sequence ID" value="EAL62322.1"/>
    <property type="molecule type" value="Genomic_DNA"/>
</dbReference>
<evidence type="ECO:0000256" key="2">
    <source>
        <dbReference type="SAM" id="Phobius"/>
    </source>
</evidence>
<dbReference type="FunCoup" id="Q54GF1">
    <property type="interactions" value="82"/>
</dbReference>
<dbReference type="dictyBase" id="DDB_G0290201"/>
<protein>
    <submittedName>
        <fullName evidence="3">Uncharacterized protein</fullName>
    </submittedName>
</protein>
<name>Q54GF1_DICDI</name>
<dbReference type="HOGENOM" id="CLU_559510_0_0_1"/>
<feature type="compositionally biased region" description="Low complexity" evidence="1">
    <location>
        <begin position="123"/>
        <end position="152"/>
    </location>
</feature>
<dbReference type="VEuPathDB" id="AmoebaDB:DDB_G0290201"/>
<accession>Q54GF1</accession>
<dbReference type="Proteomes" id="UP000002195">
    <property type="component" value="Unassembled WGS sequence"/>
</dbReference>
<dbReference type="GlyGen" id="Q54GF1">
    <property type="glycosylation" value="1 site"/>
</dbReference>
<dbReference type="SMR" id="Q54GF1"/>
<dbReference type="KEGG" id="ddi:DDB_G0290201"/>
<keyword evidence="2" id="KW-0472">Membrane</keyword>
<dbReference type="AlphaFoldDB" id="Q54GF1"/>
<feature type="transmembrane region" description="Helical" evidence="2">
    <location>
        <begin position="248"/>
        <end position="265"/>
    </location>
</feature>
<evidence type="ECO:0000313" key="3">
    <source>
        <dbReference type="EMBL" id="EAL62322.1"/>
    </source>
</evidence>
<feature type="region of interest" description="Disordered" evidence="1">
    <location>
        <begin position="178"/>
        <end position="199"/>
    </location>
</feature>
<evidence type="ECO:0000313" key="4">
    <source>
        <dbReference type="Proteomes" id="UP000002195"/>
    </source>
</evidence>
<feature type="compositionally biased region" description="Low complexity" evidence="1">
    <location>
        <begin position="37"/>
        <end position="48"/>
    </location>
</feature>